<feature type="binding site" evidence="9">
    <location>
        <position position="233"/>
    </location>
    <ligand>
        <name>Fe cation</name>
        <dbReference type="ChEBI" id="CHEBI:24875"/>
        <label>2</label>
    </ligand>
</feature>
<dbReference type="InterPro" id="IPR016024">
    <property type="entry name" value="ARM-type_fold"/>
</dbReference>
<gene>
    <name evidence="9" type="primary">LIA1</name>
    <name evidence="11" type="ORF">FFLO_05780</name>
</gene>
<dbReference type="InterPro" id="IPR004155">
    <property type="entry name" value="PBS_lyase_HEAT"/>
</dbReference>
<comment type="subcellular location">
    <subcellularLocation>
        <location evidence="9">Cytoplasm</location>
    </subcellularLocation>
    <subcellularLocation>
        <location evidence="9">Nucleus</location>
    </subcellularLocation>
</comment>
<dbReference type="EMBL" id="JABELV010000157">
    <property type="protein sequence ID" value="KAG7529139.1"/>
    <property type="molecule type" value="Genomic_DNA"/>
</dbReference>
<feature type="binding site" evidence="9">
    <location>
        <position position="97"/>
    </location>
    <ligand>
        <name>Fe cation</name>
        <dbReference type="ChEBI" id="CHEBI:24875"/>
        <label>1</label>
    </ligand>
</feature>
<comment type="pathway">
    <text evidence="2 9">Protein modification; eIF5A hypusination.</text>
</comment>
<feature type="binding site" evidence="9">
    <location>
        <position position="232"/>
    </location>
    <ligand>
        <name>Fe cation</name>
        <dbReference type="ChEBI" id="CHEBI:24875"/>
        <label>2</label>
    </ligand>
</feature>
<organism evidence="11 12">
    <name type="scientific">Filobasidium floriforme</name>
    <dbReference type="NCBI Taxonomy" id="5210"/>
    <lineage>
        <taxon>Eukaryota</taxon>
        <taxon>Fungi</taxon>
        <taxon>Dikarya</taxon>
        <taxon>Basidiomycota</taxon>
        <taxon>Agaricomycotina</taxon>
        <taxon>Tremellomycetes</taxon>
        <taxon>Filobasidiales</taxon>
        <taxon>Filobasidiaceae</taxon>
        <taxon>Filobasidium</taxon>
    </lineage>
</organism>
<keyword evidence="7 9" id="KW-0503">Monooxygenase</keyword>
<evidence type="ECO:0000256" key="9">
    <source>
        <dbReference type="HAMAP-Rule" id="MF_03101"/>
    </source>
</evidence>
<keyword evidence="6 9" id="KW-0408">Iron</keyword>
<comment type="catalytic activity">
    <reaction evidence="1 9">
        <text>[eIF5A protein]-deoxyhypusine + AH2 + O2 = [eIF5A protein]-hypusine + A + H2O</text>
        <dbReference type="Rhea" id="RHEA:14101"/>
        <dbReference type="Rhea" id="RHEA-COMP:10144"/>
        <dbReference type="Rhea" id="RHEA-COMP:12592"/>
        <dbReference type="ChEBI" id="CHEBI:13193"/>
        <dbReference type="ChEBI" id="CHEBI:15377"/>
        <dbReference type="ChEBI" id="CHEBI:15379"/>
        <dbReference type="ChEBI" id="CHEBI:17499"/>
        <dbReference type="ChEBI" id="CHEBI:82657"/>
        <dbReference type="ChEBI" id="CHEBI:91175"/>
        <dbReference type="EC" id="1.14.99.29"/>
    </reaction>
</comment>
<dbReference type="OrthoDB" id="421002at2759"/>
<dbReference type="InterPro" id="IPR011989">
    <property type="entry name" value="ARM-like"/>
</dbReference>
<protein>
    <recommendedName>
        <fullName evidence="9">Deoxyhypusine hydroxylase</fullName>
        <shortName evidence="9">DOHH</shortName>
        <ecNumber evidence="9">1.14.99.29</ecNumber>
    </recommendedName>
    <alternativeName>
        <fullName evidence="9">Deoxyhypusine dioxygenase</fullName>
    </alternativeName>
    <alternativeName>
        <fullName evidence="9">Deoxyhypusine monooxygenase</fullName>
    </alternativeName>
</protein>
<dbReference type="SMART" id="SM00567">
    <property type="entry name" value="EZ_HEAT"/>
    <property type="match status" value="6"/>
</dbReference>
<feature type="region of interest" description="Disordered" evidence="10">
    <location>
        <begin position="147"/>
        <end position="173"/>
    </location>
</feature>
<evidence type="ECO:0000256" key="1">
    <source>
        <dbReference type="ARBA" id="ARBA00000068"/>
    </source>
</evidence>
<feature type="binding site" evidence="9">
    <location>
        <position position="265"/>
    </location>
    <ligand>
        <name>Fe cation</name>
        <dbReference type="ChEBI" id="CHEBI:24875"/>
        <label>2</label>
    </ligand>
</feature>
<dbReference type="HAMAP" id="MF_03101">
    <property type="entry name" value="Deoxyhypusine_hydroxylase"/>
    <property type="match status" value="1"/>
</dbReference>
<evidence type="ECO:0000256" key="7">
    <source>
        <dbReference type="ARBA" id="ARBA00023033"/>
    </source>
</evidence>
<dbReference type="AlphaFoldDB" id="A0A8K0JGQ7"/>
<feature type="binding site" evidence="9">
    <location>
        <position position="62"/>
    </location>
    <ligand>
        <name>Fe cation</name>
        <dbReference type="ChEBI" id="CHEBI:24875"/>
        <label>1</label>
    </ligand>
</feature>
<feature type="binding site" evidence="9">
    <location>
        <position position="96"/>
    </location>
    <ligand>
        <name>Fe cation</name>
        <dbReference type="ChEBI" id="CHEBI:24875"/>
        <label>1</label>
    </ligand>
</feature>
<dbReference type="InterPro" id="IPR027517">
    <property type="entry name" value="Deoxyhypusine_hydroxylase"/>
</dbReference>
<feature type="binding site" evidence="9">
    <location>
        <position position="266"/>
    </location>
    <ligand>
        <name>Fe cation</name>
        <dbReference type="ChEBI" id="CHEBI:24875"/>
        <label>2</label>
    </ligand>
</feature>
<evidence type="ECO:0000256" key="4">
    <source>
        <dbReference type="ARBA" id="ARBA00022737"/>
    </source>
</evidence>
<comment type="cofactor">
    <cofactor evidence="9">
        <name>Fe(2+)</name>
        <dbReference type="ChEBI" id="CHEBI:29033"/>
    </cofactor>
    <text evidence="9">Binds 2 Fe(2+) ions per subunit.</text>
</comment>
<sequence length="369" mass="40535">MSIQVSPEQLQKLSDCLLNVKGDTPLHERFRALFTLKAVGGDEVVEIVAKGFADPSALLKHELAYVLGQIKNLKAVPHLEAVLIDADGFQGEMVRHEAAEALGALSSVQSLDLLKKYKTDESRSVRETCEIAVDKIEYDHFTEEGRARQLDPNFPTTDPAPASLPTEDESTSSLRSTLLDTSIPLFKRYRAMFALRNIVARSSGVKGKEDEARAGVQALADGFKDGSALFRHEIAYIFGQLSSPYSIPSLLYVMRDSAEDDMVRHEAAEALGGIASEGDEGVEGELYENEEDKQKGVLGILREWSTLESAPPVVRESCQVALDMYEYENSNQFQYADGLKTDDSAPVEQTPAQRLTGMDRGVDLTSIMA</sequence>
<keyword evidence="12" id="KW-1185">Reference proteome</keyword>
<proteinExistence type="inferred from homology"/>
<evidence type="ECO:0000256" key="5">
    <source>
        <dbReference type="ARBA" id="ARBA00023002"/>
    </source>
</evidence>
<feature type="binding site" evidence="9">
    <location>
        <position position="61"/>
    </location>
    <ligand>
        <name>Fe cation</name>
        <dbReference type="ChEBI" id="CHEBI:24875"/>
        <label>1</label>
    </ligand>
</feature>
<comment type="function">
    <text evidence="9">Catalyzes the hydroxylation of the N(6)-(4-aminobutyl)-L-lysine intermediate to form hypusine, an essential post-translational modification only found in mature eIF-5A factor.</text>
</comment>
<reference evidence="11" key="1">
    <citation type="submission" date="2020-04" db="EMBL/GenBank/DDBJ databases">
        <title>Analysis of mating type loci in Filobasidium floriforme.</title>
        <authorList>
            <person name="Nowrousian M."/>
        </authorList>
    </citation>
    <scope>NUCLEOTIDE SEQUENCE</scope>
    <source>
        <strain evidence="11">CBS 6242</strain>
    </source>
</reference>
<evidence type="ECO:0000256" key="3">
    <source>
        <dbReference type="ARBA" id="ARBA00022723"/>
    </source>
</evidence>
<dbReference type="GO" id="GO:0005737">
    <property type="term" value="C:cytoplasm"/>
    <property type="evidence" value="ECO:0007669"/>
    <property type="project" value="UniProtKB-SubCell"/>
</dbReference>
<dbReference type="Pfam" id="PF03130">
    <property type="entry name" value="HEAT_PBS"/>
    <property type="match status" value="1"/>
</dbReference>
<dbReference type="EC" id="1.14.99.29" evidence="9"/>
<keyword evidence="5 9" id="KW-0560">Oxidoreductase</keyword>
<dbReference type="SUPFAM" id="SSF48371">
    <property type="entry name" value="ARM repeat"/>
    <property type="match status" value="1"/>
</dbReference>
<evidence type="ECO:0000256" key="10">
    <source>
        <dbReference type="SAM" id="MobiDB-lite"/>
    </source>
</evidence>
<dbReference type="UniPathway" id="UPA00354"/>
<accession>A0A8K0JGQ7</accession>
<keyword evidence="8 9" id="KW-0386">Hypusine biosynthesis</keyword>
<comment type="caution">
    <text evidence="11">The sequence shown here is derived from an EMBL/GenBank/DDBJ whole genome shotgun (WGS) entry which is preliminary data.</text>
</comment>
<dbReference type="Proteomes" id="UP000812966">
    <property type="component" value="Unassembled WGS sequence"/>
</dbReference>
<dbReference type="PANTHER" id="PTHR12697">
    <property type="entry name" value="PBS LYASE HEAT-LIKE PROTEIN"/>
    <property type="match status" value="1"/>
</dbReference>
<name>A0A8K0JGQ7_9TREE</name>
<keyword evidence="4" id="KW-0677">Repeat</keyword>
<dbReference type="GO" id="GO:0019135">
    <property type="term" value="F:deoxyhypusine monooxygenase activity"/>
    <property type="evidence" value="ECO:0007669"/>
    <property type="project" value="UniProtKB-UniRule"/>
</dbReference>
<evidence type="ECO:0000256" key="6">
    <source>
        <dbReference type="ARBA" id="ARBA00023004"/>
    </source>
</evidence>
<keyword evidence="9" id="KW-0539">Nucleus</keyword>
<evidence type="ECO:0000256" key="8">
    <source>
        <dbReference type="ARBA" id="ARBA00023256"/>
    </source>
</evidence>
<evidence type="ECO:0000313" key="12">
    <source>
        <dbReference type="Proteomes" id="UP000812966"/>
    </source>
</evidence>
<keyword evidence="9" id="KW-0963">Cytoplasm</keyword>
<dbReference type="GO" id="GO:0046872">
    <property type="term" value="F:metal ion binding"/>
    <property type="evidence" value="ECO:0007669"/>
    <property type="project" value="UniProtKB-KW"/>
</dbReference>
<dbReference type="GO" id="GO:0005634">
    <property type="term" value="C:nucleus"/>
    <property type="evidence" value="ECO:0007669"/>
    <property type="project" value="UniProtKB-SubCell"/>
</dbReference>
<dbReference type="PANTHER" id="PTHR12697:SF5">
    <property type="entry name" value="DEOXYHYPUSINE HYDROXYLASE"/>
    <property type="match status" value="1"/>
</dbReference>
<comment type="similarity">
    <text evidence="9">Belongs to the deoxyhypusine hydroxylase family.</text>
</comment>
<evidence type="ECO:0000313" key="11">
    <source>
        <dbReference type="EMBL" id="KAG7529139.1"/>
    </source>
</evidence>
<dbReference type="Gene3D" id="1.25.10.10">
    <property type="entry name" value="Leucine-rich Repeat Variant"/>
    <property type="match status" value="2"/>
</dbReference>
<keyword evidence="3 9" id="KW-0479">Metal-binding</keyword>
<evidence type="ECO:0000256" key="2">
    <source>
        <dbReference type="ARBA" id="ARBA00005041"/>
    </source>
</evidence>